<comment type="caution">
    <text evidence="1">The sequence shown here is derived from an EMBL/GenBank/DDBJ whole genome shotgun (WGS) entry which is preliminary data.</text>
</comment>
<accession>I0WGI1</accession>
<evidence type="ECO:0000313" key="1">
    <source>
        <dbReference type="EMBL" id="EID75497.1"/>
    </source>
</evidence>
<name>I0WGI1_9FLAO</name>
<sequence>MDYRYLRKISTLFFLFVFLSTKVSGLHILNHGDDHEDLAHCILCDHATAFNGTPVLLASVQELEVKVVPVFVDKEITSLYDVPFFSTNFSHKLFTRPPPQFVH</sequence>
<dbReference type="EMBL" id="AJJU01000004">
    <property type="protein sequence ID" value="EID75497.1"/>
    <property type="molecule type" value="Genomic_DNA"/>
</dbReference>
<gene>
    <name evidence="1" type="ORF">W5A_04763</name>
</gene>
<dbReference type="eggNOG" id="ENOG5033IIZ">
    <property type="taxonomic scope" value="Bacteria"/>
</dbReference>
<proteinExistence type="predicted"/>
<dbReference type="Proteomes" id="UP000005938">
    <property type="component" value="Unassembled WGS sequence"/>
</dbReference>
<protein>
    <submittedName>
        <fullName evidence="1">Uncharacterized protein</fullName>
    </submittedName>
</protein>
<dbReference type="OrthoDB" id="1452502at2"/>
<organism evidence="1 2">
    <name type="scientific">Imtechella halotolerans K1</name>
    <dbReference type="NCBI Taxonomy" id="946077"/>
    <lineage>
        <taxon>Bacteria</taxon>
        <taxon>Pseudomonadati</taxon>
        <taxon>Bacteroidota</taxon>
        <taxon>Flavobacteriia</taxon>
        <taxon>Flavobacteriales</taxon>
        <taxon>Flavobacteriaceae</taxon>
        <taxon>Imtechella</taxon>
    </lineage>
</organism>
<evidence type="ECO:0000313" key="2">
    <source>
        <dbReference type="Proteomes" id="UP000005938"/>
    </source>
</evidence>
<keyword evidence="2" id="KW-1185">Reference proteome</keyword>
<dbReference type="RefSeq" id="WP_008237966.1">
    <property type="nucleotide sequence ID" value="NZ_AJJU01000004.1"/>
</dbReference>
<dbReference type="AlphaFoldDB" id="I0WGI1"/>
<reference evidence="1 2" key="1">
    <citation type="journal article" date="2012" name="J. Bacteriol.">
        <title>Genome Sequence of the Halotolerant Bacterium Imtechella halotolerans K1T.</title>
        <authorList>
            <person name="Kumar S."/>
            <person name="Vikram S."/>
            <person name="Subramanian S."/>
            <person name="Raghava G.P."/>
            <person name="Pinnaka A.K."/>
        </authorList>
    </citation>
    <scope>NUCLEOTIDE SEQUENCE [LARGE SCALE GENOMIC DNA]</scope>
    <source>
        <strain evidence="1 2">K1</strain>
    </source>
</reference>